<dbReference type="PANTHER" id="PTHR10903:SF184">
    <property type="entry name" value="GTP-BINDING PROTEIN A"/>
    <property type="match status" value="1"/>
</dbReference>
<evidence type="ECO:0000256" key="1">
    <source>
        <dbReference type="ARBA" id="ARBA00008535"/>
    </source>
</evidence>
<feature type="domain" description="AIG1-type G" evidence="5">
    <location>
        <begin position="174"/>
        <end position="375"/>
    </location>
</feature>
<dbReference type="SUPFAM" id="SSF52540">
    <property type="entry name" value="P-loop containing nucleoside triphosphate hydrolases"/>
    <property type="match status" value="2"/>
</dbReference>
<keyword evidence="3" id="KW-0342">GTP-binding</keyword>
<feature type="domain" description="AIG1-type G" evidence="5">
    <location>
        <begin position="381"/>
        <end position="584"/>
    </location>
</feature>
<dbReference type="Gene3D" id="3.40.50.300">
    <property type="entry name" value="P-loop containing nucleotide triphosphate hydrolases"/>
    <property type="match status" value="2"/>
</dbReference>
<feature type="compositionally biased region" description="Basic and acidic residues" evidence="4">
    <location>
        <begin position="165"/>
        <end position="174"/>
    </location>
</feature>
<evidence type="ECO:0000313" key="7">
    <source>
        <dbReference type="Proteomes" id="UP001519460"/>
    </source>
</evidence>
<dbReference type="Pfam" id="PF04548">
    <property type="entry name" value="AIG1"/>
    <property type="match status" value="2"/>
</dbReference>
<dbReference type="InterPro" id="IPR027417">
    <property type="entry name" value="P-loop_NTPase"/>
</dbReference>
<feature type="compositionally biased region" description="Polar residues" evidence="4">
    <location>
        <begin position="43"/>
        <end position="58"/>
    </location>
</feature>
<evidence type="ECO:0000256" key="3">
    <source>
        <dbReference type="ARBA" id="ARBA00023134"/>
    </source>
</evidence>
<feature type="non-terminal residue" evidence="6">
    <location>
        <position position="593"/>
    </location>
</feature>
<dbReference type="PANTHER" id="PTHR10903">
    <property type="entry name" value="GTPASE, IMAP FAMILY MEMBER-RELATED"/>
    <property type="match status" value="1"/>
</dbReference>
<gene>
    <name evidence="6" type="ORF">BaRGS_00030709</name>
</gene>
<proteinExistence type="inferred from homology"/>
<comment type="similarity">
    <text evidence="1">Belongs to the TRAFAC class TrmE-Era-EngA-EngB-Septin-like GTPase superfamily. AIG1/Toc34/Toc159-like paraseptin GTPase family. IAN subfamily.</text>
</comment>
<evidence type="ECO:0000256" key="2">
    <source>
        <dbReference type="ARBA" id="ARBA00022741"/>
    </source>
</evidence>
<dbReference type="PROSITE" id="PS51720">
    <property type="entry name" value="G_AIG1"/>
    <property type="match status" value="2"/>
</dbReference>
<evidence type="ECO:0000313" key="6">
    <source>
        <dbReference type="EMBL" id="KAK7478033.1"/>
    </source>
</evidence>
<organism evidence="6 7">
    <name type="scientific">Batillaria attramentaria</name>
    <dbReference type="NCBI Taxonomy" id="370345"/>
    <lineage>
        <taxon>Eukaryota</taxon>
        <taxon>Metazoa</taxon>
        <taxon>Spiralia</taxon>
        <taxon>Lophotrochozoa</taxon>
        <taxon>Mollusca</taxon>
        <taxon>Gastropoda</taxon>
        <taxon>Caenogastropoda</taxon>
        <taxon>Sorbeoconcha</taxon>
        <taxon>Cerithioidea</taxon>
        <taxon>Batillariidae</taxon>
        <taxon>Batillaria</taxon>
    </lineage>
</organism>
<dbReference type="EMBL" id="JACVVK020000335">
    <property type="protein sequence ID" value="KAK7478033.1"/>
    <property type="molecule type" value="Genomic_DNA"/>
</dbReference>
<reference evidence="6 7" key="1">
    <citation type="journal article" date="2023" name="Sci. Data">
        <title>Genome assembly of the Korean intertidal mud-creeper Batillaria attramentaria.</title>
        <authorList>
            <person name="Patra A.K."/>
            <person name="Ho P.T."/>
            <person name="Jun S."/>
            <person name="Lee S.J."/>
            <person name="Kim Y."/>
            <person name="Won Y.J."/>
        </authorList>
    </citation>
    <scope>NUCLEOTIDE SEQUENCE [LARGE SCALE GENOMIC DNA]</scope>
    <source>
        <strain evidence="6">Wonlab-2016</strain>
    </source>
</reference>
<dbReference type="GO" id="GO:0005525">
    <property type="term" value="F:GTP binding"/>
    <property type="evidence" value="ECO:0007669"/>
    <property type="project" value="UniProtKB-KW"/>
</dbReference>
<dbReference type="AlphaFoldDB" id="A0ABD0JU40"/>
<feature type="compositionally biased region" description="Basic and acidic residues" evidence="4">
    <location>
        <begin position="32"/>
        <end position="42"/>
    </location>
</feature>
<keyword evidence="7" id="KW-1185">Reference proteome</keyword>
<feature type="region of interest" description="Disordered" evidence="4">
    <location>
        <begin position="1"/>
        <end position="174"/>
    </location>
</feature>
<dbReference type="Proteomes" id="UP001519460">
    <property type="component" value="Unassembled WGS sequence"/>
</dbReference>
<name>A0ABD0JU40_9CAEN</name>
<accession>A0ABD0JU40</accession>
<feature type="compositionally biased region" description="Basic and acidic residues" evidence="4">
    <location>
        <begin position="129"/>
        <end position="139"/>
    </location>
</feature>
<dbReference type="InterPro" id="IPR045058">
    <property type="entry name" value="GIMA/IAN/Toc"/>
</dbReference>
<feature type="compositionally biased region" description="Polar residues" evidence="4">
    <location>
        <begin position="96"/>
        <end position="111"/>
    </location>
</feature>
<evidence type="ECO:0000259" key="5">
    <source>
        <dbReference type="PROSITE" id="PS51720"/>
    </source>
</evidence>
<protein>
    <recommendedName>
        <fullName evidence="5">AIG1-type G domain-containing protein</fullName>
    </recommendedName>
</protein>
<keyword evidence="2" id="KW-0547">Nucleotide-binding</keyword>
<evidence type="ECO:0000256" key="4">
    <source>
        <dbReference type="SAM" id="MobiDB-lite"/>
    </source>
</evidence>
<dbReference type="InterPro" id="IPR006703">
    <property type="entry name" value="G_AIG1"/>
</dbReference>
<comment type="caution">
    <text evidence="6">The sequence shown here is derived from an EMBL/GenBank/DDBJ whole genome shotgun (WGS) entry which is preliminary data.</text>
</comment>
<sequence length="593" mass="65844">MMDGSAETCPKKQRKQEVSLDLDPLGAMKVAQQERESDRAKDTVSSTEHQAPSETPSKSEQEFEFLNIGDIPATEDHSTENGKSSEQGGVEPDNTDGLSLSKTSSGTQAPISQGLLASDKESFGSSENTGREETDETHGFGDATEEEATLQAPPVTETGSGTAEKGSHGMTSDEKQHVVLIIGKTGNGKSTLGNILIGESVKEPFKVGRGLSTTTLETQCYESNDGQLKVVDTPDINEWHDDQKKQSEVSEWKRLTAPYPDAILLAVNCDVRYTPEEHAIYREIKKLWKEDSFCKRLIVAFTFGDLQDQDIAEELKFSGQELKSVLEDAGERYIVFNGKASDDDRKEQRLKLLQKIGQDSVPGLLSTTDENVKPETVGATDEERRFLVVGKTGNGKSSLCNILVGKKLFKVGRGLSTTTTHTQDEAVSSPLKMKVVDTPDISEWHDDQKKQSEVSKWKHLTAPYPDAILLAVNCDVRYTPEEHAIYREIKKLWKEDSFCKRLIVAFTFGDLQDQDIAEELKFSGQELESVLMDAGGRYVVFSSKASEVDKTQQRERLLSTLQMCEIPGKPQELKWSRKLTLNRARGKCQELHL</sequence>